<keyword evidence="4" id="KW-1185">Reference proteome</keyword>
<keyword evidence="2" id="KW-0732">Signal</keyword>
<dbReference type="EMBL" id="JBBPBK010000100">
    <property type="protein sequence ID" value="KAK9266585.1"/>
    <property type="molecule type" value="Genomic_DNA"/>
</dbReference>
<comment type="caution">
    <text evidence="3">The sequence shown here is derived from an EMBL/GenBank/DDBJ whole genome shotgun (WGS) entry which is preliminary data.</text>
</comment>
<dbReference type="AlphaFoldDB" id="A0AAP0N7L1"/>
<reference evidence="3 4" key="1">
    <citation type="journal article" date="2024" name="Plant J.">
        <title>Genome sequences and population genomics reveal climatic adaptation and genomic divergence between two closely related sweetgum species.</title>
        <authorList>
            <person name="Xu W.Q."/>
            <person name="Ren C.Q."/>
            <person name="Zhang X.Y."/>
            <person name="Comes H.P."/>
            <person name="Liu X.H."/>
            <person name="Li Y.G."/>
            <person name="Kettle C.J."/>
            <person name="Jalonen R."/>
            <person name="Gaisberger H."/>
            <person name="Ma Y.Z."/>
            <person name="Qiu Y.X."/>
        </authorList>
    </citation>
    <scope>NUCLEOTIDE SEQUENCE [LARGE SCALE GENOMIC DNA]</scope>
    <source>
        <strain evidence="3">Hangzhou</strain>
    </source>
</reference>
<feature type="region of interest" description="Disordered" evidence="1">
    <location>
        <begin position="58"/>
        <end position="94"/>
    </location>
</feature>
<evidence type="ECO:0000313" key="4">
    <source>
        <dbReference type="Proteomes" id="UP001415857"/>
    </source>
</evidence>
<evidence type="ECO:0000256" key="1">
    <source>
        <dbReference type="SAM" id="MobiDB-lite"/>
    </source>
</evidence>
<feature type="signal peptide" evidence="2">
    <location>
        <begin position="1"/>
        <end position="32"/>
    </location>
</feature>
<gene>
    <name evidence="3" type="ORF">L1049_021650</name>
</gene>
<evidence type="ECO:0000313" key="3">
    <source>
        <dbReference type="EMBL" id="KAK9266585.1"/>
    </source>
</evidence>
<proteinExistence type="predicted"/>
<dbReference type="Proteomes" id="UP001415857">
    <property type="component" value="Unassembled WGS sequence"/>
</dbReference>
<protein>
    <recommendedName>
        <fullName evidence="5">Secreted protein</fullName>
    </recommendedName>
</protein>
<accession>A0AAP0N7L1</accession>
<name>A0AAP0N7L1_LIQFO</name>
<feature type="chain" id="PRO_5043026893" description="Secreted protein" evidence="2">
    <location>
        <begin position="33"/>
        <end position="94"/>
    </location>
</feature>
<evidence type="ECO:0008006" key="5">
    <source>
        <dbReference type="Google" id="ProtNLM"/>
    </source>
</evidence>
<sequence>MHIPFNSLVQINSVFMATLVLLLSELLRPQSASLTSLPPFSSPSSGAAAAGAAASVAASSSFTTKRVAQKSPRNETENGNEEEMVVDLQDLVWP</sequence>
<organism evidence="3 4">
    <name type="scientific">Liquidambar formosana</name>
    <name type="common">Formosan gum</name>
    <dbReference type="NCBI Taxonomy" id="63359"/>
    <lineage>
        <taxon>Eukaryota</taxon>
        <taxon>Viridiplantae</taxon>
        <taxon>Streptophyta</taxon>
        <taxon>Embryophyta</taxon>
        <taxon>Tracheophyta</taxon>
        <taxon>Spermatophyta</taxon>
        <taxon>Magnoliopsida</taxon>
        <taxon>eudicotyledons</taxon>
        <taxon>Gunneridae</taxon>
        <taxon>Pentapetalae</taxon>
        <taxon>Saxifragales</taxon>
        <taxon>Altingiaceae</taxon>
        <taxon>Liquidambar</taxon>
    </lineage>
</organism>
<evidence type="ECO:0000256" key="2">
    <source>
        <dbReference type="SAM" id="SignalP"/>
    </source>
</evidence>